<dbReference type="EMBL" id="GBRH01203183">
    <property type="protein sequence ID" value="JAD94712.1"/>
    <property type="molecule type" value="Transcribed_RNA"/>
</dbReference>
<organism evidence="2">
    <name type="scientific">Arundo donax</name>
    <name type="common">Giant reed</name>
    <name type="synonym">Donax arundinaceus</name>
    <dbReference type="NCBI Taxonomy" id="35708"/>
    <lineage>
        <taxon>Eukaryota</taxon>
        <taxon>Viridiplantae</taxon>
        <taxon>Streptophyta</taxon>
        <taxon>Embryophyta</taxon>
        <taxon>Tracheophyta</taxon>
        <taxon>Spermatophyta</taxon>
        <taxon>Magnoliopsida</taxon>
        <taxon>Liliopsida</taxon>
        <taxon>Poales</taxon>
        <taxon>Poaceae</taxon>
        <taxon>PACMAD clade</taxon>
        <taxon>Arundinoideae</taxon>
        <taxon>Arundineae</taxon>
        <taxon>Arundo</taxon>
    </lineage>
</organism>
<accession>A0A0A9EFA5</accession>
<reference evidence="2" key="1">
    <citation type="submission" date="2014-09" db="EMBL/GenBank/DDBJ databases">
        <authorList>
            <person name="Magalhaes I.L.F."/>
            <person name="Oliveira U."/>
            <person name="Santos F.R."/>
            <person name="Vidigal T.H.D.A."/>
            <person name="Brescovit A.D."/>
            <person name="Santos A.J."/>
        </authorList>
    </citation>
    <scope>NUCLEOTIDE SEQUENCE</scope>
    <source>
        <tissue evidence="2">Shoot tissue taken approximately 20 cm above the soil surface</tissue>
    </source>
</reference>
<name>A0A0A9EFA5_ARUDO</name>
<feature type="region of interest" description="Disordered" evidence="1">
    <location>
        <begin position="167"/>
        <end position="191"/>
    </location>
</feature>
<feature type="compositionally biased region" description="Basic residues" evidence="1">
    <location>
        <begin position="29"/>
        <end position="47"/>
    </location>
</feature>
<sequence>MTTWGEYRARPIRCHRLAGSGGALWRRRHVETRAKAGRRWRSRARAGRHPDPTIASSRSSRRKSDPVEKRPWSRRPSGCEGRELAGLDGVGKRRRRMEDGRRRDGRCHRVTTSDPVEKRPWSRRPSGCEGRELMGLDGVGKRRWRMEDGRRRDGRCHYVATSCHLLHSAAGASPSRRLPGRARPDLSAQAA</sequence>
<proteinExistence type="predicted"/>
<dbReference type="AlphaFoldDB" id="A0A0A9EFA5"/>
<feature type="compositionally biased region" description="Basic and acidic residues" evidence="1">
    <location>
        <begin position="62"/>
        <end position="71"/>
    </location>
</feature>
<protein>
    <submittedName>
        <fullName evidence="2">Uncharacterized protein</fullName>
    </submittedName>
</protein>
<evidence type="ECO:0000313" key="2">
    <source>
        <dbReference type="EMBL" id="JAD94712.1"/>
    </source>
</evidence>
<evidence type="ECO:0000256" key="1">
    <source>
        <dbReference type="SAM" id="MobiDB-lite"/>
    </source>
</evidence>
<reference evidence="2" key="2">
    <citation type="journal article" date="2015" name="Data Brief">
        <title>Shoot transcriptome of the giant reed, Arundo donax.</title>
        <authorList>
            <person name="Barrero R.A."/>
            <person name="Guerrero F.D."/>
            <person name="Moolhuijzen P."/>
            <person name="Goolsby J.A."/>
            <person name="Tidwell J."/>
            <person name="Bellgard S.E."/>
            <person name="Bellgard M.I."/>
        </authorList>
    </citation>
    <scope>NUCLEOTIDE SEQUENCE</scope>
    <source>
        <tissue evidence="2">Shoot tissue taken approximately 20 cm above the soil surface</tissue>
    </source>
</reference>
<feature type="region of interest" description="Disordered" evidence="1">
    <location>
        <begin position="29"/>
        <end position="134"/>
    </location>
</feature>